<dbReference type="PROSITE" id="PS50013">
    <property type="entry name" value="CHROMO_2"/>
    <property type="match status" value="1"/>
</dbReference>
<dbReference type="GO" id="GO:0005634">
    <property type="term" value="C:nucleus"/>
    <property type="evidence" value="ECO:0007669"/>
    <property type="project" value="UniProtKB-SubCell"/>
</dbReference>
<dbReference type="InterPro" id="IPR023780">
    <property type="entry name" value="Chromo_domain"/>
</dbReference>
<keyword evidence="7" id="KW-1185">Reference proteome</keyword>
<feature type="compositionally biased region" description="Polar residues" evidence="4">
    <location>
        <begin position="1"/>
        <end position="10"/>
    </location>
</feature>
<dbReference type="PANTHER" id="PTHR22812">
    <property type="entry name" value="CHROMOBOX PROTEIN"/>
    <property type="match status" value="1"/>
</dbReference>
<dbReference type="SMART" id="SM00298">
    <property type="entry name" value="CHROMO"/>
    <property type="match status" value="1"/>
</dbReference>
<feature type="region of interest" description="Disordered" evidence="4">
    <location>
        <begin position="1"/>
        <end position="310"/>
    </location>
</feature>
<dbReference type="PRINTS" id="PR00504">
    <property type="entry name" value="CHROMODOMAIN"/>
</dbReference>
<evidence type="ECO:0000313" key="6">
    <source>
        <dbReference type="EMBL" id="CAJ2500479.1"/>
    </source>
</evidence>
<comment type="subunit">
    <text evidence="2">Component of the NuA4 histone acetyltransferase complex.</text>
</comment>
<evidence type="ECO:0000256" key="2">
    <source>
        <dbReference type="ARBA" id="ARBA00011353"/>
    </source>
</evidence>
<dbReference type="InterPro" id="IPR000953">
    <property type="entry name" value="Chromo/chromo_shadow_dom"/>
</dbReference>
<accession>A0AAI8V8V0</accession>
<feature type="compositionally biased region" description="Acidic residues" evidence="4">
    <location>
        <begin position="93"/>
        <end position="103"/>
    </location>
</feature>
<feature type="compositionally biased region" description="Acidic residues" evidence="4">
    <location>
        <begin position="137"/>
        <end position="152"/>
    </location>
</feature>
<name>A0AAI8V8V0_9PEZI</name>
<proteinExistence type="predicted"/>
<reference evidence="6" key="1">
    <citation type="submission" date="2023-10" db="EMBL/GenBank/DDBJ databases">
        <authorList>
            <person name="Hackl T."/>
        </authorList>
    </citation>
    <scope>NUCLEOTIDE SEQUENCE</scope>
</reference>
<evidence type="ECO:0000256" key="4">
    <source>
        <dbReference type="SAM" id="MobiDB-lite"/>
    </source>
</evidence>
<dbReference type="Proteomes" id="UP001295740">
    <property type="component" value="Unassembled WGS sequence"/>
</dbReference>
<protein>
    <submittedName>
        <fullName evidence="6">Uu.00g033320.m01.CDS01</fullName>
    </submittedName>
</protein>
<dbReference type="SUPFAM" id="SSF54160">
    <property type="entry name" value="Chromo domain-like"/>
    <property type="match status" value="1"/>
</dbReference>
<evidence type="ECO:0000256" key="3">
    <source>
        <dbReference type="ARBA" id="ARBA00023242"/>
    </source>
</evidence>
<organism evidence="6 7">
    <name type="scientific">Anthostomella pinea</name>
    <dbReference type="NCBI Taxonomy" id="933095"/>
    <lineage>
        <taxon>Eukaryota</taxon>
        <taxon>Fungi</taxon>
        <taxon>Dikarya</taxon>
        <taxon>Ascomycota</taxon>
        <taxon>Pezizomycotina</taxon>
        <taxon>Sordariomycetes</taxon>
        <taxon>Xylariomycetidae</taxon>
        <taxon>Xylariales</taxon>
        <taxon>Xylariaceae</taxon>
        <taxon>Anthostomella</taxon>
    </lineage>
</organism>
<dbReference type="InterPro" id="IPR017984">
    <property type="entry name" value="Chromo_dom_subgr"/>
</dbReference>
<dbReference type="CDD" id="cd00024">
    <property type="entry name" value="CD_CSD"/>
    <property type="match status" value="1"/>
</dbReference>
<dbReference type="AlphaFoldDB" id="A0AAI8V8V0"/>
<evidence type="ECO:0000256" key="1">
    <source>
        <dbReference type="ARBA" id="ARBA00004123"/>
    </source>
</evidence>
<keyword evidence="3" id="KW-0539">Nucleus</keyword>
<dbReference type="GO" id="GO:0006338">
    <property type="term" value="P:chromatin remodeling"/>
    <property type="evidence" value="ECO:0007669"/>
    <property type="project" value="UniProtKB-ARBA"/>
</dbReference>
<comment type="subcellular location">
    <subcellularLocation>
        <location evidence="1">Nucleus</location>
    </subcellularLocation>
</comment>
<dbReference type="InterPro" id="IPR016197">
    <property type="entry name" value="Chromo-like_dom_sf"/>
</dbReference>
<dbReference type="Pfam" id="PF00385">
    <property type="entry name" value="Chromo"/>
    <property type="match status" value="1"/>
</dbReference>
<dbReference type="Gene3D" id="2.40.50.40">
    <property type="match status" value="1"/>
</dbReference>
<feature type="domain" description="Chromo" evidence="5">
    <location>
        <begin position="314"/>
        <end position="375"/>
    </location>
</feature>
<evidence type="ECO:0000313" key="7">
    <source>
        <dbReference type="Proteomes" id="UP001295740"/>
    </source>
</evidence>
<evidence type="ECO:0000259" key="5">
    <source>
        <dbReference type="PROSITE" id="PS50013"/>
    </source>
</evidence>
<dbReference type="InterPro" id="IPR023779">
    <property type="entry name" value="Chromodomain_CS"/>
</dbReference>
<feature type="compositionally biased region" description="Acidic residues" evidence="4">
    <location>
        <begin position="44"/>
        <end position="54"/>
    </location>
</feature>
<dbReference type="InterPro" id="IPR051219">
    <property type="entry name" value="Heterochromatin_chromo-domain"/>
</dbReference>
<dbReference type="PROSITE" id="PS00598">
    <property type="entry name" value="CHROMO_1"/>
    <property type="match status" value="1"/>
</dbReference>
<feature type="compositionally biased region" description="Basic and acidic residues" evidence="4">
    <location>
        <begin position="252"/>
        <end position="262"/>
    </location>
</feature>
<comment type="caution">
    <text evidence="6">The sequence shown here is derived from an EMBL/GenBank/DDBJ whole genome shotgun (WGS) entry which is preliminary data.</text>
</comment>
<dbReference type="EMBL" id="CAUWAG010000003">
    <property type="protein sequence ID" value="CAJ2500479.1"/>
    <property type="molecule type" value="Genomic_DNA"/>
</dbReference>
<feature type="compositionally biased region" description="Low complexity" evidence="4">
    <location>
        <begin position="104"/>
        <end position="125"/>
    </location>
</feature>
<gene>
    <name evidence="6" type="ORF">KHLLAP_LOCUS947</name>
</gene>
<sequence>MGSAAASRNPSAIEADMGNAMDFDDDHALVESDLMNADGIGTDHDEEQENDSADDTGIGKTKLEIAKPKGKAKPQAKVTKPTATRHSARAAAQDEEADDEADSSDNGAPAAASKGKGKAKASVPATIVRFAPHNLDEESGDDDDDQEEEEDDNLKIKNQAKLNFDNYADSGSPKKRGRPSKAAKATNATAIQPVKRGRPSKAAQKELVDDDHDQDQDQPVPKRGRPAKGGPRLGVMAAPLRSTPLKRKRGNATKDGEVDVPRRSSRAAAESATLQITEQSTKRPKTVAAPASTPKRKDKATETRGRKSTANKDYAVEKVVDSRVNKKKATEEYLVKWVGFPVSDNTWEPAENLTHCGQKLVQFLASKKKATKGSK</sequence>